<evidence type="ECO:0000256" key="1">
    <source>
        <dbReference type="ARBA" id="ARBA00023172"/>
    </source>
</evidence>
<name>N2A4H2_9FIRM</name>
<dbReference type="InterPro" id="IPR013762">
    <property type="entry name" value="Integrase-like_cat_sf"/>
</dbReference>
<sequence length="200" mass="23897">MHVKSSSIKEIQDIKRIKKYFLSSGLKSNRALEWDKHLLYFILGINTCYKSDELLCLKWSDILNCNNMSVNDYITYCDYKFYLNTSCKNILYYFIGKYNSIKTDGYVFESRSKPYKPITSEAVNKKYRTIQEELNLNFVFSTMSLRKTFAYWQIFYCHRDYVKMSKLKELLHTMNIGNDINIFACYDINNDKVYINDINL</sequence>
<keyword evidence="3" id="KW-1185">Reference proteome</keyword>
<dbReference type="eggNOG" id="COG0582">
    <property type="taxonomic scope" value="Bacteria"/>
</dbReference>
<dbReference type="InterPro" id="IPR011010">
    <property type="entry name" value="DNA_brk_join_enz"/>
</dbReference>
<accession>N2A4H2</accession>
<gene>
    <name evidence="2" type="ORF">C823_04601</name>
</gene>
<dbReference type="SUPFAM" id="SSF56349">
    <property type="entry name" value="DNA breaking-rejoining enzymes"/>
    <property type="match status" value="1"/>
</dbReference>
<evidence type="ECO:0000313" key="3">
    <source>
        <dbReference type="Proteomes" id="UP000012589"/>
    </source>
</evidence>
<dbReference type="OrthoDB" id="9788852at2"/>
<dbReference type="AlphaFoldDB" id="N2A4H2"/>
<evidence type="ECO:0008006" key="4">
    <source>
        <dbReference type="Google" id="ProtNLM"/>
    </source>
</evidence>
<dbReference type="GO" id="GO:0003677">
    <property type="term" value="F:DNA binding"/>
    <property type="evidence" value="ECO:0007669"/>
    <property type="project" value="InterPro"/>
</dbReference>
<keyword evidence="1" id="KW-0233">DNA recombination</keyword>
<organism evidence="2 3">
    <name type="scientific">Eubacterium plexicaudatum ASF492</name>
    <dbReference type="NCBI Taxonomy" id="1235802"/>
    <lineage>
        <taxon>Bacteria</taxon>
        <taxon>Bacillati</taxon>
        <taxon>Bacillota</taxon>
        <taxon>Clostridia</taxon>
        <taxon>Eubacteriales</taxon>
        <taxon>Eubacteriaceae</taxon>
        <taxon>Eubacterium</taxon>
    </lineage>
</organism>
<dbReference type="STRING" id="1235802.C823_04601"/>
<comment type="caution">
    <text evidence="2">The sequence shown here is derived from an EMBL/GenBank/DDBJ whole genome shotgun (WGS) entry which is preliminary data.</text>
</comment>
<proteinExistence type="predicted"/>
<dbReference type="GO" id="GO:0006310">
    <property type="term" value="P:DNA recombination"/>
    <property type="evidence" value="ECO:0007669"/>
    <property type="project" value="UniProtKB-KW"/>
</dbReference>
<dbReference type="Gene3D" id="1.10.443.10">
    <property type="entry name" value="Intergrase catalytic core"/>
    <property type="match status" value="1"/>
</dbReference>
<dbReference type="PATRIC" id="fig|1235802.3.peg.4875"/>
<protein>
    <recommendedName>
        <fullName evidence="4">Tyr recombinase domain-containing protein</fullName>
    </recommendedName>
</protein>
<evidence type="ECO:0000313" key="2">
    <source>
        <dbReference type="EMBL" id="EMZ21353.1"/>
    </source>
</evidence>
<dbReference type="GO" id="GO:0015074">
    <property type="term" value="P:DNA integration"/>
    <property type="evidence" value="ECO:0007669"/>
    <property type="project" value="InterPro"/>
</dbReference>
<dbReference type="Proteomes" id="UP000012589">
    <property type="component" value="Unassembled WGS sequence"/>
</dbReference>
<dbReference type="HOGENOM" id="CLU_1364493_0_0_9"/>
<reference evidence="2 3" key="1">
    <citation type="journal article" date="2014" name="Genome Announc.">
        <title>Draft genome sequences of the altered schaedler flora, a defined bacterial community from gnotobiotic mice.</title>
        <authorList>
            <person name="Wannemuehler M.J."/>
            <person name="Overstreet A.M."/>
            <person name="Ward D.V."/>
            <person name="Phillips G.J."/>
        </authorList>
    </citation>
    <scope>NUCLEOTIDE SEQUENCE [LARGE SCALE GENOMIC DNA]</scope>
    <source>
        <strain evidence="2 3">ASF492</strain>
    </source>
</reference>
<dbReference type="EMBL" id="AQFT01000134">
    <property type="protein sequence ID" value="EMZ21353.1"/>
    <property type="molecule type" value="Genomic_DNA"/>
</dbReference>